<dbReference type="AlphaFoldDB" id="R0EXT6"/>
<evidence type="ECO:0008006" key="4">
    <source>
        <dbReference type="Google" id="ProtNLM"/>
    </source>
</evidence>
<evidence type="ECO:0000313" key="2">
    <source>
        <dbReference type="EMBL" id="EOA14067.1"/>
    </source>
</evidence>
<name>R0EXT6_9BRAS</name>
<feature type="region of interest" description="Disordered" evidence="1">
    <location>
        <begin position="120"/>
        <end position="185"/>
    </location>
</feature>
<feature type="non-terminal residue" evidence="2">
    <location>
        <position position="1"/>
    </location>
</feature>
<evidence type="ECO:0000313" key="3">
    <source>
        <dbReference type="Proteomes" id="UP000029121"/>
    </source>
</evidence>
<dbReference type="Proteomes" id="UP000029121">
    <property type="component" value="Unassembled WGS sequence"/>
</dbReference>
<gene>
    <name evidence="2" type="ORF">CARUB_v10027203mg</name>
</gene>
<dbReference type="EMBL" id="KB870812">
    <property type="protein sequence ID" value="EOA14067.1"/>
    <property type="molecule type" value="Genomic_DNA"/>
</dbReference>
<proteinExistence type="predicted"/>
<feature type="compositionally biased region" description="Basic and acidic residues" evidence="1">
    <location>
        <begin position="172"/>
        <end position="185"/>
    </location>
</feature>
<organism evidence="2 3">
    <name type="scientific">Capsella rubella</name>
    <dbReference type="NCBI Taxonomy" id="81985"/>
    <lineage>
        <taxon>Eukaryota</taxon>
        <taxon>Viridiplantae</taxon>
        <taxon>Streptophyta</taxon>
        <taxon>Embryophyta</taxon>
        <taxon>Tracheophyta</taxon>
        <taxon>Spermatophyta</taxon>
        <taxon>Magnoliopsida</taxon>
        <taxon>eudicotyledons</taxon>
        <taxon>Gunneridae</taxon>
        <taxon>Pentapetalae</taxon>
        <taxon>rosids</taxon>
        <taxon>malvids</taxon>
        <taxon>Brassicales</taxon>
        <taxon>Brassicaceae</taxon>
        <taxon>Camelineae</taxon>
        <taxon>Capsella</taxon>
    </lineage>
</organism>
<dbReference type="OrthoDB" id="10363468at2759"/>
<protein>
    <recommendedName>
        <fullName evidence="4">HMA domain-containing protein</fullName>
    </recommendedName>
</protein>
<feature type="compositionally biased region" description="Basic and acidic residues" evidence="1">
    <location>
        <begin position="138"/>
        <end position="163"/>
    </location>
</feature>
<dbReference type="KEGG" id="crb:17875309"/>
<keyword evidence="3" id="KW-1185">Reference proteome</keyword>
<sequence length="185" mass="21833">GEKQNIVEKSREVKYNHVPFYIISPSVSSLYNFLKMQPNISVEFKFEVYDERMKTKAMEVIAKFAGVTKFEWMENGKLKVKGKFDSHEMTTKFKKLCKHIAIFKLITDEVPEQNRAEVTRLESGGQDHHRPVTSRESGGQDHHRPVTRRETQVHTRREPRPTDPNRAMVIWRETRPEHNPHPRRV</sequence>
<feature type="compositionally biased region" description="Basic and acidic residues" evidence="1">
    <location>
        <begin position="120"/>
        <end position="130"/>
    </location>
</feature>
<evidence type="ECO:0000256" key="1">
    <source>
        <dbReference type="SAM" id="MobiDB-lite"/>
    </source>
</evidence>
<dbReference type="Gene3D" id="3.30.70.100">
    <property type="match status" value="1"/>
</dbReference>
<reference evidence="3" key="1">
    <citation type="journal article" date="2013" name="Nat. Genet.">
        <title>The Capsella rubella genome and the genomic consequences of rapid mating system evolution.</title>
        <authorList>
            <person name="Slotte T."/>
            <person name="Hazzouri K.M."/>
            <person name="Agren J.A."/>
            <person name="Koenig D."/>
            <person name="Maumus F."/>
            <person name="Guo Y.L."/>
            <person name="Steige K."/>
            <person name="Platts A.E."/>
            <person name="Escobar J.S."/>
            <person name="Newman L.K."/>
            <person name="Wang W."/>
            <person name="Mandakova T."/>
            <person name="Vello E."/>
            <person name="Smith L.M."/>
            <person name="Henz S.R."/>
            <person name="Steffen J."/>
            <person name="Takuno S."/>
            <person name="Brandvain Y."/>
            <person name="Coop G."/>
            <person name="Andolfatto P."/>
            <person name="Hu T.T."/>
            <person name="Blanchette M."/>
            <person name="Clark R.M."/>
            <person name="Quesneville H."/>
            <person name="Nordborg M."/>
            <person name="Gaut B.S."/>
            <person name="Lysak M.A."/>
            <person name="Jenkins J."/>
            <person name="Grimwood J."/>
            <person name="Chapman J."/>
            <person name="Prochnik S."/>
            <person name="Shu S."/>
            <person name="Rokhsar D."/>
            <person name="Schmutz J."/>
            <person name="Weigel D."/>
            <person name="Wright S.I."/>
        </authorList>
    </citation>
    <scope>NUCLEOTIDE SEQUENCE [LARGE SCALE GENOMIC DNA]</scope>
    <source>
        <strain evidence="3">cv. Monte Gargano</strain>
    </source>
</reference>
<accession>R0EXT6</accession>